<dbReference type="Gene3D" id="1.50.10.20">
    <property type="match status" value="1"/>
</dbReference>
<sequence length="278" mass="31014">MAGFGKLAKLGAFDASKNEDGGQILRNALRYLDEQLQRDYDALRKQPKVDLKQNHLADLHIQALYARSFWPTQAVAKSAQSAYVYYQQQAATYWPAQTRYLQAQTALALHRGKTAPTAVRSILQALTENALHSPELGMYWKDVRGGYYWREAPTETQATLIEAYDEVQNDQKAVDEMKLWLLKQKQTQSWESTRATADACYALLLRGSDWLQPAQPIQVTVGGAPVQPTTQQAGTGYFKITFPAASIKPAQGKVTVKKTDAGVAWGQFIGNTLSSWIK</sequence>
<reference evidence="1 2" key="1">
    <citation type="submission" date="2020-08" db="EMBL/GenBank/DDBJ databases">
        <title>Genome sequence of Hymenobacter qilianensis JCM 19763T.</title>
        <authorList>
            <person name="Hyun D.-W."/>
            <person name="Bae J.-W."/>
        </authorList>
    </citation>
    <scope>NUCLEOTIDE SEQUENCE [LARGE SCALE GENOMIC DNA]</scope>
    <source>
        <strain evidence="1 2">JCM 19763</strain>
    </source>
</reference>
<dbReference type="SUPFAM" id="SSF48239">
    <property type="entry name" value="Terpenoid cyclases/Protein prenyltransferases"/>
    <property type="match status" value="1"/>
</dbReference>
<evidence type="ECO:0000313" key="1">
    <source>
        <dbReference type="EMBL" id="QNP50763.1"/>
    </source>
</evidence>
<dbReference type="RefSeq" id="WP_187731081.1">
    <property type="nucleotide sequence ID" value="NZ_CP060784.1"/>
</dbReference>
<dbReference type="InterPro" id="IPR008930">
    <property type="entry name" value="Terpenoid_cyclase/PrenylTrfase"/>
</dbReference>
<gene>
    <name evidence="1" type="ORF">H9L05_11225</name>
</gene>
<organism evidence="1 2">
    <name type="scientific">Hymenobacter qilianensis</name>
    <dbReference type="NCBI Taxonomy" id="1385715"/>
    <lineage>
        <taxon>Bacteria</taxon>
        <taxon>Pseudomonadati</taxon>
        <taxon>Bacteroidota</taxon>
        <taxon>Cytophagia</taxon>
        <taxon>Cytophagales</taxon>
        <taxon>Hymenobacteraceae</taxon>
        <taxon>Hymenobacter</taxon>
    </lineage>
</organism>
<evidence type="ECO:0000313" key="2">
    <source>
        <dbReference type="Proteomes" id="UP000516093"/>
    </source>
</evidence>
<dbReference type="EMBL" id="CP060784">
    <property type="protein sequence ID" value="QNP50763.1"/>
    <property type="molecule type" value="Genomic_DNA"/>
</dbReference>
<dbReference type="AlphaFoldDB" id="A0A7H0GR47"/>
<evidence type="ECO:0008006" key="3">
    <source>
        <dbReference type="Google" id="ProtNLM"/>
    </source>
</evidence>
<dbReference type="KEGG" id="hqi:H9L05_11225"/>
<accession>A0A7H0GR47</accession>
<dbReference type="Proteomes" id="UP000516093">
    <property type="component" value="Chromosome"/>
</dbReference>
<keyword evidence="2" id="KW-1185">Reference proteome</keyword>
<proteinExistence type="predicted"/>
<protein>
    <recommendedName>
        <fullName evidence="3">Alpha-2-macroglobulin</fullName>
    </recommendedName>
</protein>
<name>A0A7H0GR47_9BACT</name>